<protein>
    <submittedName>
        <fullName evidence="1">Uncharacterized protein</fullName>
    </submittedName>
</protein>
<sequence>MGTLPQAKHLPVIDLRLENLNPTSSTLVTTCGEVMRALEEYGCFIAMEIVLEYSKAVAELEHVVMRIIAKSYGIEESYESLLGSKTCLLRLTKYLIPQVKENKTIIGIYAHTDKTFTSILDK</sequence>
<name>A0A2U1QHK0_ARTAN</name>
<dbReference type="EMBL" id="PKPP01000121">
    <property type="protein sequence ID" value="PWA97453.1"/>
    <property type="molecule type" value="Genomic_DNA"/>
</dbReference>
<dbReference type="STRING" id="35608.A0A2U1QHK0"/>
<reference evidence="1 2" key="1">
    <citation type="journal article" date="2018" name="Mol. Plant">
        <title>The genome of Artemisia annua provides insight into the evolution of Asteraceae family and artemisinin biosynthesis.</title>
        <authorList>
            <person name="Shen Q."/>
            <person name="Zhang L."/>
            <person name="Liao Z."/>
            <person name="Wang S."/>
            <person name="Yan T."/>
            <person name="Shi P."/>
            <person name="Liu M."/>
            <person name="Fu X."/>
            <person name="Pan Q."/>
            <person name="Wang Y."/>
            <person name="Lv Z."/>
            <person name="Lu X."/>
            <person name="Zhang F."/>
            <person name="Jiang W."/>
            <person name="Ma Y."/>
            <person name="Chen M."/>
            <person name="Hao X."/>
            <person name="Li L."/>
            <person name="Tang Y."/>
            <person name="Lv G."/>
            <person name="Zhou Y."/>
            <person name="Sun X."/>
            <person name="Brodelius P.E."/>
            <person name="Rose J.K.C."/>
            <person name="Tang K."/>
        </authorList>
    </citation>
    <scope>NUCLEOTIDE SEQUENCE [LARGE SCALE GENOMIC DNA]</scope>
    <source>
        <strain evidence="2">cv. Huhao1</strain>
        <tissue evidence="1">Leaf</tissue>
    </source>
</reference>
<dbReference type="InterPro" id="IPR027443">
    <property type="entry name" value="IPNS-like_sf"/>
</dbReference>
<proteinExistence type="predicted"/>
<dbReference type="PANTHER" id="PTHR47990">
    <property type="entry name" value="2-OXOGLUTARATE (2OG) AND FE(II)-DEPENDENT OXYGENASE SUPERFAMILY PROTEIN-RELATED"/>
    <property type="match status" value="1"/>
</dbReference>
<organism evidence="1 2">
    <name type="scientific">Artemisia annua</name>
    <name type="common">Sweet wormwood</name>
    <dbReference type="NCBI Taxonomy" id="35608"/>
    <lineage>
        <taxon>Eukaryota</taxon>
        <taxon>Viridiplantae</taxon>
        <taxon>Streptophyta</taxon>
        <taxon>Embryophyta</taxon>
        <taxon>Tracheophyta</taxon>
        <taxon>Spermatophyta</taxon>
        <taxon>Magnoliopsida</taxon>
        <taxon>eudicotyledons</taxon>
        <taxon>Gunneridae</taxon>
        <taxon>Pentapetalae</taxon>
        <taxon>asterids</taxon>
        <taxon>campanulids</taxon>
        <taxon>Asterales</taxon>
        <taxon>Asteraceae</taxon>
        <taxon>Asteroideae</taxon>
        <taxon>Anthemideae</taxon>
        <taxon>Artemisiinae</taxon>
        <taxon>Artemisia</taxon>
    </lineage>
</organism>
<evidence type="ECO:0000313" key="2">
    <source>
        <dbReference type="Proteomes" id="UP000245207"/>
    </source>
</evidence>
<accession>A0A2U1QHK0</accession>
<evidence type="ECO:0000313" key="1">
    <source>
        <dbReference type="EMBL" id="PWA97453.1"/>
    </source>
</evidence>
<dbReference type="OrthoDB" id="288590at2759"/>
<comment type="caution">
    <text evidence="1">The sequence shown here is derived from an EMBL/GenBank/DDBJ whole genome shotgun (WGS) entry which is preliminary data.</text>
</comment>
<dbReference type="SUPFAM" id="SSF51197">
    <property type="entry name" value="Clavaminate synthase-like"/>
    <property type="match status" value="1"/>
</dbReference>
<dbReference type="Proteomes" id="UP000245207">
    <property type="component" value="Unassembled WGS sequence"/>
</dbReference>
<dbReference type="InterPro" id="IPR050231">
    <property type="entry name" value="Iron_ascorbate_oxido_reductase"/>
</dbReference>
<keyword evidence="2" id="KW-1185">Reference proteome</keyword>
<dbReference type="AlphaFoldDB" id="A0A2U1QHK0"/>
<dbReference type="Gene3D" id="2.60.120.330">
    <property type="entry name" value="B-lactam Antibiotic, Isopenicillin N Synthase, Chain"/>
    <property type="match status" value="1"/>
</dbReference>
<gene>
    <name evidence="1" type="ORF">CTI12_AA007120</name>
</gene>